<proteinExistence type="predicted"/>
<dbReference type="Proteomes" id="UP000306319">
    <property type="component" value="Unassembled WGS sequence"/>
</dbReference>
<name>A0AC61RJY8_9BACT</name>
<reference evidence="1" key="1">
    <citation type="submission" date="2019-04" db="EMBL/GenBank/DDBJ databases">
        <title>Microbes associate with the intestines of laboratory mice.</title>
        <authorList>
            <person name="Navarre W."/>
            <person name="Wong E."/>
            <person name="Huang K."/>
            <person name="Tropini C."/>
            <person name="Ng K."/>
            <person name="Yu B."/>
        </authorList>
    </citation>
    <scope>NUCLEOTIDE SEQUENCE</scope>
    <source>
        <strain evidence="1">NM04_E33</strain>
    </source>
</reference>
<evidence type="ECO:0000313" key="2">
    <source>
        <dbReference type="Proteomes" id="UP000306319"/>
    </source>
</evidence>
<accession>A0AC61RJY8</accession>
<gene>
    <name evidence="1" type="ORF">E5331_03290</name>
</gene>
<evidence type="ECO:0000313" key="1">
    <source>
        <dbReference type="EMBL" id="TGY80275.1"/>
    </source>
</evidence>
<keyword evidence="2" id="KW-1185">Reference proteome</keyword>
<sequence>MITKEDVEKFLADFSVKIKIFGIRFRDDRAKNQNSLFELGITPNERLNVIMQLNCYDYSEGPIVDMLNNQGEMWVFGKDVKGNEVYIKITMGKPNAHTICISFHKAEHPMSYPLKNREDGK</sequence>
<dbReference type="EMBL" id="SRYB01000003">
    <property type="protein sequence ID" value="TGY80275.1"/>
    <property type="molecule type" value="Genomic_DNA"/>
</dbReference>
<organism evidence="1 2">
    <name type="scientific">Lepagella muris</name>
    <dbReference type="NCBI Taxonomy" id="3032870"/>
    <lineage>
        <taxon>Bacteria</taxon>
        <taxon>Pseudomonadati</taxon>
        <taxon>Bacteroidota</taxon>
        <taxon>Bacteroidia</taxon>
        <taxon>Bacteroidales</taxon>
        <taxon>Muribaculaceae</taxon>
        <taxon>Lepagella</taxon>
    </lineage>
</organism>
<protein>
    <submittedName>
        <fullName evidence="1">Toxin</fullName>
    </submittedName>
</protein>
<comment type="caution">
    <text evidence="1">The sequence shown here is derived from an EMBL/GenBank/DDBJ whole genome shotgun (WGS) entry which is preliminary data.</text>
</comment>